<dbReference type="InterPro" id="IPR020479">
    <property type="entry name" value="HD_metazoa"/>
</dbReference>
<dbReference type="SUPFAM" id="SSF46689">
    <property type="entry name" value="Homeodomain-like"/>
    <property type="match status" value="1"/>
</dbReference>
<evidence type="ECO:0000256" key="5">
    <source>
        <dbReference type="ARBA" id="ARBA00023155"/>
    </source>
</evidence>
<reference evidence="13" key="2">
    <citation type="submission" date="2016-05" db="EMBL/GenBank/DDBJ databases">
        <authorList>
            <person name="Lavstsen T."/>
            <person name="Jespersen J.S."/>
        </authorList>
    </citation>
    <scope>NUCLEOTIDE SEQUENCE</scope>
    <source>
        <tissue evidence="13">Brain</tissue>
    </source>
</reference>
<dbReference type="AlphaFoldDB" id="A0A1A8BAF7"/>
<dbReference type="InterPro" id="IPR017970">
    <property type="entry name" value="Homeobox_CS"/>
</dbReference>
<dbReference type="CTD" id="58046"/>
<keyword evidence="15" id="KW-1185">Reference proteome</keyword>
<dbReference type="GO" id="GO:0000981">
    <property type="term" value="F:DNA-binding transcription factor activity, RNA polymerase II-specific"/>
    <property type="evidence" value="ECO:0007669"/>
    <property type="project" value="InterPro"/>
</dbReference>
<evidence type="ECO:0000256" key="7">
    <source>
        <dbReference type="ARBA" id="ARBA00023242"/>
    </source>
</evidence>
<dbReference type="OMA" id="HMTCGFS"/>
<dbReference type="InterPro" id="IPR009057">
    <property type="entry name" value="Homeodomain-like_sf"/>
</dbReference>
<evidence type="ECO:0000256" key="1">
    <source>
        <dbReference type="ARBA" id="ARBA00004123"/>
    </source>
</evidence>
<feature type="domain" description="Homeobox" evidence="11">
    <location>
        <begin position="200"/>
        <end position="260"/>
    </location>
</feature>
<comment type="subcellular location">
    <subcellularLocation>
        <location evidence="1 8 9">Nucleus</location>
    </subcellularLocation>
</comment>
<dbReference type="Pfam" id="PF00046">
    <property type="entry name" value="Homeodomain"/>
    <property type="match status" value="1"/>
</dbReference>
<dbReference type="CDD" id="cd00086">
    <property type="entry name" value="homeodomain"/>
    <property type="match status" value="1"/>
</dbReference>
<keyword evidence="2" id="KW-0217">Developmental protein</keyword>
<accession>A0A1A8BAF7</accession>
<feature type="region of interest" description="Disordered" evidence="10">
    <location>
        <begin position="276"/>
        <end position="297"/>
    </location>
</feature>
<evidence type="ECO:0000256" key="6">
    <source>
        <dbReference type="ARBA" id="ARBA00023163"/>
    </source>
</evidence>
<reference evidence="14" key="1">
    <citation type="submission" date="2014-08" db="EMBL/GenBank/DDBJ databases">
        <authorList>
            <person name="Senf B."/>
            <person name="Petzold A."/>
            <person name="Downie B.R."/>
            <person name="Koch P."/>
            <person name="Platzer M."/>
        </authorList>
    </citation>
    <scope>NUCLEOTIDE SEQUENCE [LARGE SCALE GENOMIC DNA]</scope>
    <source>
        <strain evidence="14">GRZ</strain>
    </source>
</reference>
<keyword evidence="5 8" id="KW-0371">Homeobox</keyword>
<reference evidence="12" key="4">
    <citation type="submission" date="2020-03" db="EMBL/GenBank/DDBJ databases">
        <title>Intra-Species Differences in Population Size shape Life History and Genome Evolution.</title>
        <authorList>
            <person name="Willemsen D."/>
            <person name="Cui R."/>
            <person name="Valenzano D.R."/>
        </authorList>
    </citation>
    <scope>NUCLEOTIDE SEQUENCE</scope>
    <source>
        <strain evidence="12">GRZ</strain>
        <tissue evidence="12">Whole</tissue>
    </source>
</reference>
<name>A0A1A8BAF7_NOTFU</name>
<dbReference type="PANTHER" id="PTHR45946:SF5">
    <property type="entry name" value="HOMEOBOX PROTEIN HOX-B1"/>
    <property type="match status" value="1"/>
</dbReference>
<keyword evidence="7 8" id="KW-0539">Nucleus</keyword>
<dbReference type="PANTHER" id="PTHR45946">
    <property type="entry name" value="HOMEOBOX PROTEIN ROUGH-RELATED"/>
    <property type="match status" value="1"/>
</dbReference>
<dbReference type="PROSITE" id="PS00027">
    <property type="entry name" value="HOMEOBOX_1"/>
    <property type="match status" value="1"/>
</dbReference>
<dbReference type="InterPro" id="IPR046327">
    <property type="entry name" value="HXA1/B1/D1"/>
</dbReference>
<evidence type="ECO:0000313" key="14">
    <source>
        <dbReference type="Ensembl" id="ENSNFUP00015036127.1"/>
    </source>
</evidence>
<proteinExistence type="predicted"/>
<evidence type="ECO:0000313" key="15">
    <source>
        <dbReference type="Proteomes" id="UP000694548"/>
    </source>
</evidence>
<dbReference type="Proteomes" id="UP000822369">
    <property type="component" value="Chromosome 13"/>
</dbReference>
<evidence type="ECO:0000313" key="13">
    <source>
        <dbReference type="EMBL" id="SBP63626.1"/>
    </source>
</evidence>
<dbReference type="Ensembl" id="ENSNFUT00015037724.1">
    <property type="protein sequence ID" value="ENSNFUP00015036127.1"/>
    <property type="gene ID" value="ENSNFUG00015017513.1"/>
</dbReference>
<reference evidence="14" key="5">
    <citation type="submission" date="2025-05" db="UniProtKB">
        <authorList>
            <consortium name="Ensembl"/>
        </authorList>
    </citation>
    <scope>IDENTIFICATION</scope>
</reference>
<dbReference type="Proteomes" id="UP000694548">
    <property type="component" value="Chromosome sgr15"/>
</dbReference>
<gene>
    <name evidence="13" type="primary">HOXC1A</name>
    <name evidence="14" type="synonym">hoxc1a</name>
    <name evidence="12" type="ORF">G4P62_014444</name>
</gene>
<dbReference type="SMART" id="SM00389">
    <property type="entry name" value="HOX"/>
    <property type="match status" value="1"/>
</dbReference>
<dbReference type="GO" id="GO:0005634">
    <property type="term" value="C:nucleus"/>
    <property type="evidence" value="ECO:0007669"/>
    <property type="project" value="UniProtKB-SubCell"/>
</dbReference>
<dbReference type="GeneTree" id="ENSGT00940000157315"/>
<organism evidence="13">
    <name type="scientific">Nothobranchius furzeri</name>
    <name type="common">Turquoise killifish</name>
    <dbReference type="NCBI Taxonomy" id="105023"/>
    <lineage>
        <taxon>Eukaryota</taxon>
        <taxon>Metazoa</taxon>
        <taxon>Chordata</taxon>
        <taxon>Craniata</taxon>
        <taxon>Vertebrata</taxon>
        <taxon>Euteleostomi</taxon>
        <taxon>Actinopterygii</taxon>
        <taxon>Neopterygii</taxon>
        <taxon>Teleostei</taxon>
        <taxon>Neoteleostei</taxon>
        <taxon>Acanthomorphata</taxon>
        <taxon>Ovalentaria</taxon>
        <taxon>Atherinomorphae</taxon>
        <taxon>Cyprinodontiformes</taxon>
        <taxon>Nothobranchiidae</taxon>
        <taxon>Nothobranchius</taxon>
    </lineage>
</organism>
<dbReference type="GeneID" id="107390921"/>
<dbReference type="OrthoDB" id="6159439at2759"/>
<dbReference type="KEGG" id="nfu:107390921"/>
<dbReference type="PRINTS" id="PR00024">
    <property type="entry name" value="HOMEOBOX"/>
</dbReference>
<evidence type="ECO:0000313" key="12">
    <source>
        <dbReference type="EMBL" id="KAF7209874.1"/>
    </source>
</evidence>
<dbReference type="PROSITE" id="PS50071">
    <property type="entry name" value="HOMEOBOX_2"/>
    <property type="match status" value="1"/>
</dbReference>
<dbReference type="EMBL" id="HADY01025141">
    <property type="protein sequence ID" value="SBP63626.1"/>
    <property type="molecule type" value="Transcribed_RNA"/>
</dbReference>
<evidence type="ECO:0000259" key="11">
    <source>
        <dbReference type="PROSITE" id="PS50071"/>
    </source>
</evidence>
<keyword evidence="4 8" id="KW-0238">DNA-binding</keyword>
<dbReference type="RefSeq" id="XP_015823414.3">
    <property type="nucleotide sequence ID" value="XM_015967928.3"/>
</dbReference>
<dbReference type="Gene3D" id="1.10.10.60">
    <property type="entry name" value="Homeodomain-like"/>
    <property type="match status" value="1"/>
</dbReference>
<evidence type="ECO:0000256" key="10">
    <source>
        <dbReference type="SAM" id="MobiDB-lite"/>
    </source>
</evidence>
<sequence length="297" mass="32974">MTSYHELTAERETNPQLTESCRAKEVINLDLGGGTHPELCSRQQEQLQGEEAADFFPPCLTPCTLSGSPPPLPHPPQCETLGGFCSPASSRVPWRCTRAHGCPGRADPNEIQQNCCFGPLVKETAPVLNSGCKIHGALGSSAVSDWEVDAEEDRRKTFEWMRVKRSQNRAASMHMMTSEFSILDSELAGSRSVSSDGHQAVNGTPRTSYNTKQLTELEKEFHFNKYLTRARRVEVADALRLSETQVKVWFQNRRMKQKKQQQRAGLLPDQRAAAVLPTPDTHPSAGLGYRELQPASD</sequence>
<evidence type="ECO:0000256" key="9">
    <source>
        <dbReference type="RuleBase" id="RU000682"/>
    </source>
</evidence>
<dbReference type="EMBL" id="JAAVVJ010000013">
    <property type="protein sequence ID" value="KAF7209874.1"/>
    <property type="molecule type" value="Genomic_DNA"/>
</dbReference>
<protein>
    <submittedName>
        <fullName evidence="13">Homeo box C1a</fullName>
    </submittedName>
    <submittedName>
        <fullName evidence="12">Homeobox protein Hox-C1a-like</fullName>
    </submittedName>
</protein>
<evidence type="ECO:0000256" key="2">
    <source>
        <dbReference type="ARBA" id="ARBA00022473"/>
    </source>
</evidence>
<dbReference type="InterPro" id="IPR001356">
    <property type="entry name" value="HD"/>
</dbReference>
<keyword evidence="6" id="KW-0804">Transcription</keyword>
<feature type="DNA-binding region" description="Homeobox" evidence="8">
    <location>
        <begin position="202"/>
        <end position="261"/>
    </location>
</feature>
<reference evidence="13" key="3">
    <citation type="submission" date="2016-06" db="EMBL/GenBank/DDBJ databases">
        <title>The genome of a short-lived fish provides insights into sex chromosome evolution and the genetic control of aging.</title>
        <authorList>
            <person name="Reichwald K."/>
            <person name="Felder M."/>
            <person name="Petzold A."/>
            <person name="Koch P."/>
            <person name="Groth M."/>
            <person name="Platzer M."/>
        </authorList>
    </citation>
    <scope>NUCLEOTIDE SEQUENCE</scope>
    <source>
        <tissue evidence="13">Brain</tissue>
    </source>
</reference>
<dbReference type="GO" id="GO:0000978">
    <property type="term" value="F:RNA polymerase II cis-regulatory region sequence-specific DNA binding"/>
    <property type="evidence" value="ECO:0007669"/>
    <property type="project" value="TreeGrafter"/>
</dbReference>
<evidence type="ECO:0000256" key="8">
    <source>
        <dbReference type="PROSITE-ProRule" id="PRU00108"/>
    </source>
</evidence>
<evidence type="ECO:0000256" key="4">
    <source>
        <dbReference type="ARBA" id="ARBA00023125"/>
    </source>
</evidence>
<evidence type="ECO:0000256" key="3">
    <source>
        <dbReference type="ARBA" id="ARBA00023015"/>
    </source>
</evidence>
<keyword evidence="3" id="KW-0805">Transcription regulation</keyword>